<feature type="domain" description="Alpha galactosidase C-terminal" evidence="9">
    <location>
        <begin position="323"/>
        <end position="395"/>
    </location>
</feature>
<dbReference type="GO" id="GO:0004557">
    <property type="term" value="F:alpha-galactosidase activity"/>
    <property type="evidence" value="ECO:0007669"/>
    <property type="project" value="UniProtKB-EC"/>
</dbReference>
<dbReference type="InterPro" id="IPR013780">
    <property type="entry name" value="Glyco_hydro_b"/>
</dbReference>
<dbReference type="SUPFAM" id="SSF51445">
    <property type="entry name" value="(Trans)glycosidases"/>
    <property type="match status" value="1"/>
</dbReference>
<dbReference type="InterPro" id="IPR017853">
    <property type="entry name" value="GH"/>
</dbReference>
<dbReference type="InterPro" id="IPR013785">
    <property type="entry name" value="Aldolase_TIM"/>
</dbReference>
<dbReference type="CDD" id="cd04081">
    <property type="entry name" value="CBM35_galactosidase-like"/>
    <property type="match status" value="1"/>
</dbReference>
<dbReference type="SUPFAM" id="SSF51011">
    <property type="entry name" value="Glycosyl hydrolase domain"/>
    <property type="match status" value="1"/>
</dbReference>
<keyword evidence="11" id="KW-1185">Reference proteome</keyword>
<feature type="chain" id="PRO_5015162754" description="Alpha-galactosidase" evidence="8">
    <location>
        <begin position="17"/>
        <end position="547"/>
    </location>
</feature>
<gene>
    <name evidence="10" type="ORF">B9Z65_2909</name>
</gene>
<evidence type="ECO:0000256" key="6">
    <source>
        <dbReference type="ARBA" id="ARBA00023295"/>
    </source>
</evidence>
<keyword evidence="6 7" id="KW-0326">Glycosidase</keyword>
<evidence type="ECO:0000313" key="11">
    <source>
        <dbReference type="Proteomes" id="UP000243723"/>
    </source>
</evidence>
<dbReference type="PRINTS" id="PR00740">
    <property type="entry name" value="GLHYDRLASE27"/>
</dbReference>
<evidence type="ECO:0000259" key="9">
    <source>
        <dbReference type="Pfam" id="PF17801"/>
    </source>
</evidence>
<comment type="catalytic activity">
    <reaction evidence="1 7">
        <text>Hydrolysis of terminal, non-reducing alpha-D-galactose residues in alpha-D-galactosides, including galactose oligosaccharides, galactomannans and galactolipids.</text>
        <dbReference type="EC" id="3.2.1.22"/>
    </reaction>
</comment>
<dbReference type="PANTHER" id="PTHR11452">
    <property type="entry name" value="ALPHA-GALACTOSIDASE/ALPHA-N-ACETYLGALACTOSAMINIDASE"/>
    <property type="match status" value="1"/>
</dbReference>
<keyword evidence="7" id="KW-1015">Disulfide bond</keyword>
<comment type="caution">
    <text evidence="10">The sequence shown here is derived from an EMBL/GenBank/DDBJ whole genome shotgun (WGS) entry which is preliminary data.</text>
</comment>
<sequence>MVRLTLAATFPFLVQALDNGFGRTPVLGYNSYNDVACSPNSTWIEASMRALKAKGLADLGYKFFQLDCGWAGFDRQANGSITYDATRFPNGIRPLADVAISFGLEWSMYTDQGVYSCDTNFDRYRPGSLGYERQDALQFAGWNAAYVKIDNCFVDPPANAPKDPRTDFPSRYGVISTALQNVGIKGLLVCQWGTPQISNTGLVGPSSWTPPLSNSYRVSDDIAQGWANVMRITNQAIHTSLLGLSGPGKFADMDLLEVGNTGMTVAEQTTHFAIWAAFKSALMISTNIPNMSDQTLSIFSNRDLIAINQDPLGEPAKLVQRFTGDYDLYQGNLQNGDRVVLIFDQSNRARSVSVPFSLLGIQSANARDLYTGTTVSSATSFTKSIPARGSIVLRLSSIRRAPATTAKVSYYTFPSGRLSGGANLQNCAGCSTGQKVGNIGSGASVTISGIRATATTMDVLFDYINCEIGYLSDQGKNLRGATVSVNGGAAQTVEFPLTGYNWERDLLKGYKVRLSGFNTNGDNTITVGAATSVTTWAPDFDRVGVVG</sequence>
<comment type="similarity">
    <text evidence="2 7">Belongs to the glycosyl hydrolase 27 family.</text>
</comment>
<dbReference type="Pfam" id="PF16499">
    <property type="entry name" value="Melibiase_2"/>
    <property type="match status" value="1"/>
</dbReference>
<dbReference type="STRING" id="40998.A0A2P7ZTT6"/>
<dbReference type="Gene3D" id="3.20.20.70">
    <property type="entry name" value="Aldolase class I"/>
    <property type="match status" value="1"/>
</dbReference>
<evidence type="ECO:0000256" key="1">
    <source>
        <dbReference type="ARBA" id="ARBA00001255"/>
    </source>
</evidence>
<evidence type="ECO:0000313" key="10">
    <source>
        <dbReference type="EMBL" id="PSK51642.1"/>
    </source>
</evidence>
<dbReference type="AlphaFoldDB" id="A0A2P7ZTT6"/>
<evidence type="ECO:0000256" key="2">
    <source>
        <dbReference type="ARBA" id="ARBA00009743"/>
    </source>
</evidence>
<dbReference type="Proteomes" id="UP000243723">
    <property type="component" value="Unassembled WGS sequence"/>
</dbReference>
<evidence type="ECO:0000256" key="4">
    <source>
        <dbReference type="ARBA" id="ARBA00022729"/>
    </source>
</evidence>
<dbReference type="CDD" id="cd14792">
    <property type="entry name" value="GH27"/>
    <property type="match status" value="1"/>
</dbReference>
<reference evidence="10 11" key="1">
    <citation type="submission" date="2017-05" db="EMBL/GenBank/DDBJ databases">
        <title>Draft genome sequence of Elsinoe australis.</title>
        <authorList>
            <person name="Cheng Q."/>
        </authorList>
    </citation>
    <scope>NUCLEOTIDE SEQUENCE [LARGE SCALE GENOMIC DNA]</scope>
    <source>
        <strain evidence="10 11">NL1</strain>
    </source>
</reference>
<accession>A0A2P7ZTT6</accession>
<evidence type="ECO:0000256" key="3">
    <source>
        <dbReference type="ARBA" id="ARBA00012755"/>
    </source>
</evidence>
<evidence type="ECO:0000256" key="7">
    <source>
        <dbReference type="RuleBase" id="RU361168"/>
    </source>
</evidence>
<dbReference type="EC" id="3.2.1.22" evidence="3 7"/>
<evidence type="ECO:0000256" key="5">
    <source>
        <dbReference type="ARBA" id="ARBA00022801"/>
    </source>
</evidence>
<name>A0A2P7ZTT6_9PEZI</name>
<dbReference type="InterPro" id="IPR002241">
    <property type="entry name" value="Glyco_hydro_27"/>
</dbReference>
<keyword evidence="4 8" id="KW-0732">Signal</keyword>
<protein>
    <recommendedName>
        <fullName evidence="3 7">Alpha-galactosidase</fullName>
        <ecNumber evidence="3 7">3.2.1.22</ecNumber>
    </recommendedName>
    <alternativeName>
        <fullName evidence="7">Melibiase</fullName>
    </alternativeName>
</protein>
<dbReference type="Gene3D" id="2.60.120.260">
    <property type="entry name" value="Galactose-binding domain-like"/>
    <property type="match status" value="1"/>
</dbReference>
<dbReference type="InterPro" id="IPR041233">
    <property type="entry name" value="Melibiase_C"/>
</dbReference>
<evidence type="ECO:0000256" key="8">
    <source>
        <dbReference type="SAM" id="SignalP"/>
    </source>
</evidence>
<feature type="signal peptide" evidence="8">
    <location>
        <begin position="1"/>
        <end position="16"/>
    </location>
</feature>
<dbReference type="OrthoDB" id="5795902at2759"/>
<dbReference type="Pfam" id="PF17801">
    <property type="entry name" value="Melibiase_C"/>
    <property type="match status" value="1"/>
</dbReference>
<keyword evidence="5 7" id="KW-0378">Hydrolase</keyword>
<dbReference type="GO" id="GO:0005975">
    <property type="term" value="P:carbohydrate metabolic process"/>
    <property type="evidence" value="ECO:0007669"/>
    <property type="project" value="InterPro"/>
</dbReference>
<organism evidence="10 11">
    <name type="scientific">Elsinoe australis</name>
    <dbReference type="NCBI Taxonomy" id="40998"/>
    <lineage>
        <taxon>Eukaryota</taxon>
        <taxon>Fungi</taxon>
        <taxon>Dikarya</taxon>
        <taxon>Ascomycota</taxon>
        <taxon>Pezizomycotina</taxon>
        <taxon>Dothideomycetes</taxon>
        <taxon>Dothideomycetidae</taxon>
        <taxon>Myriangiales</taxon>
        <taxon>Elsinoaceae</taxon>
        <taxon>Elsinoe</taxon>
    </lineage>
</organism>
<dbReference type="Gene3D" id="2.60.40.1180">
    <property type="entry name" value="Golgi alpha-mannosidase II"/>
    <property type="match status" value="1"/>
</dbReference>
<dbReference type="PANTHER" id="PTHR11452:SF75">
    <property type="entry name" value="ALPHA-GALACTOSIDASE MEL1"/>
    <property type="match status" value="1"/>
</dbReference>
<proteinExistence type="inferred from homology"/>
<dbReference type="EMBL" id="NHZQ01000121">
    <property type="protein sequence ID" value="PSK51642.1"/>
    <property type="molecule type" value="Genomic_DNA"/>
</dbReference>